<organism evidence="1 2">
    <name type="scientific">Tuber borchii</name>
    <name type="common">White truffle</name>
    <dbReference type="NCBI Taxonomy" id="42251"/>
    <lineage>
        <taxon>Eukaryota</taxon>
        <taxon>Fungi</taxon>
        <taxon>Dikarya</taxon>
        <taxon>Ascomycota</taxon>
        <taxon>Pezizomycotina</taxon>
        <taxon>Pezizomycetes</taxon>
        <taxon>Pezizales</taxon>
        <taxon>Tuberaceae</taxon>
        <taxon>Tuber</taxon>
    </lineage>
</organism>
<keyword evidence="2" id="KW-1185">Reference proteome</keyword>
<dbReference type="EMBL" id="NESQ01000122">
    <property type="protein sequence ID" value="PUU78327.1"/>
    <property type="molecule type" value="Genomic_DNA"/>
</dbReference>
<proteinExistence type="predicted"/>
<dbReference type="Proteomes" id="UP000244722">
    <property type="component" value="Unassembled WGS sequence"/>
</dbReference>
<gene>
    <name evidence="1" type="ORF">B9Z19DRAFT_1126902</name>
</gene>
<protein>
    <submittedName>
        <fullName evidence="1">Uncharacterized protein</fullName>
    </submittedName>
</protein>
<sequence length="254" mass="28785">MHIAAKAMIGLYPCRITFPVALRTAGFHRLSTNHNNAPNRPVTGSAGGMGSAESVLIQRDVPLENFLAQTKLPSERFTQDGATDMADLKEIFDTSFKNLLEYVRDKEKLFDEKLKTKDAAFLKLYKEAIEDKMARKKWEETFNVRGALEHLVDHAKDCEKIGKFRGAQDGINKLLRNADVDKILTLEVKARGLRKAEVQFCLRRVFHDLSQDAHGHGDLIVISSAHHGYNRRAGLIALMKAQDSWKNPMKWQEQ</sequence>
<dbReference type="AlphaFoldDB" id="A0A2T6ZS80"/>
<accession>A0A2T6ZS80</accession>
<comment type="caution">
    <text evidence="1">The sequence shown here is derived from an EMBL/GenBank/DDBJ whole genome shotgun (WGS) entry which is preliminary data.</text>
</comment>
<reference evidence="1 2" key="1">
    <citation type="submission" date="2017-04" db="EMBL/GenBank/DDBJ databases">
        <title>Draft genome sequence of Tuber borchii Vittad., a whitish edible truffle.</title>
        <authorList>
            <consortium name="DOE Joint Genome Institute"/>
            <person name="Murat C."/>
            <person name="Kuo A."/>
            <person name="Barry K.W."/>
            <person name="Clum A."/>
            <person name="Dockter R.B."/>
            <person name="Fauchery L."/>
            <person name="Iotti M."/>
            <person name="Kohler A."/>
            <person name="Labutti K."/>
            <person name="Lindquist E.A."/>
            <person name="Lipzen A."/>
            <person name="Ohm R.A."/>
            <person name="Wang M."/>
            <person name="Grigoriev I.V."/>
            <person name="Zambonelli A."/>
            <person name="Martin F.M."/>
        </authorList>
    </citation>
    <scope>NUCLEOTIDE SEQUENCE [LARGE SCALE GENOMIC DNA]</scope>
    <source>
        <strain evidence="1 2">Tbo3840</strain>
    </source>
</reference>
<name>A0A2T6ZS80_TUBBO</name>
<evidence type="ECO:0000313" key="1">
    <source>
        <dbReference type="EMBL" id="PUU78327.1"/>
    </source>
</evidence>
<evidence type="ECO:0000313" key="2">
    <source>
        <dbReference type="Proteomes" id="UP000244722"/>
    </source>
</evidence>